<dbReference type="GO" id="GO:0005524">
    <property type="term" value="F:ATP binding"/>
    <property type="evidence" value="ECO:0007669"/>
    <property type="project" value="UniProtKB-KW"/>
</dbReference>
<dbReference type="CDD" id="cd00383">
    <property type="entry name" value="trans_reg_C"/>
    <property type="match status" value="1"/>
</dbReference>
<dbReference type="InterPro" id="IPR001867">
    <property type="entry name" value="OmpR/PhoB-type_DNA-bd"/>
</dbReference>
<dbReference type="SUPFAM" id="SSF48452">
    <property type="entry name" value="TPR-like"/>
    <property type="match status" value="1"/>
</dbReference>
<dbReference type="Pfam" id="PF13191">
    <property type="entry name" value="AAA_16"/>
    <property type="match status" value="1"/>
</dbReference>
<keyword evidence="7" id="KW-1185">Reference proteome</keyword>
<dbReference type="Gene3D" id="1.10.10.10">
    <property type="entry name" value="Winged helix-like DNA-binding domain superfamily/Winged helix DNA-binding domain"/>
    <property type="match status" value="1"/>
</dbReference>
<evidence type="ECO:0000259" key="5">
    <source>
        <dbReference type="PROSITE" id="PS51755"/>
    </source>
</evidence>
<protein>
    <submittedName>
        <fullName evidence="6">Transcriptional regulatory protein, C terminal</fullName>
    </submittedName>
</protein>
<dbReference type="InterPro" id="IPR016032">
    <property type="entry name" value="Sig_transdc_resp-reg_C-effctor"/>
</dbReference>
<name>A0A239Q2K8_9RHOB</name>
<keyword evidence="1" id="KW-0547">Nucleotide-binding</keyword>
<feature type="DNA-binding region" description="OmpR/PhoB-type" evidence="4">
    <location>
        <begin position="1"/>
        <end position="94"/>
    </location>
</feature>
<dbReference type="SMART" id="SM00862">
    <property type="entry name" value="Trans_reg_C"/>
    <property type="match status" value="1"/>
</dbReference>
<proteinExistence type="predicted"/>
<dbReference type="RefSeq" id="WP_089345520.1">
    <property type="nucleotide sequence ID" value="NZ_CP067130.1"/>
</dbReference>
<dbReference type="SUPFAM" id="SSF52540">
    <property type="entry name" value="P-loop containing nucleoside triphosphate hydrolases"/>
    <property type="match status" value="1"/>
</dbReference>
<dbReference type="SUPFAM" id="SSF46894">
    <property type="entry name" value="C-terminal effector domain of the bipartite response regulators"/>
    <property type="match status" value="1"/>
</dbReference>
<sequence>MPKVELDISRGELLRDGVAMRLRPKTLAVLVELHARRNEVVSQNDLRNAVWGQQHGRETGPKQCIRELRRLLDDTPGSPRFIETVGRRGYRLVGRIDLLNSGRDDSGPAPLCVGRAAELAMLADSALMARSGKRAVTLVSGEAGSGKSRLLEAFAATLSPGASFWTAGAHCIPHPGAREPYGPLIAILSQLATGGSTRKPVLRLLETVAPSWKELLPELRAAPALAAQPVTLVETAPDSMLREFTAFAERLSQQQPGVIILEDLHWADQSTLAWLLFWAQSRAPARILVIGTYRFDELDNGGDLKTTIHHLKRMPGFSLLALDGLDHGAVTELLNRRFPDSNLPPSLARELTRRTEGHAILVDAVVEQWHREGVLKPERDQWAPEGDLDRLMSSVTRSVQSFIADEIGRLNPDERLILEIASVASNRFSAPMLNDGRIGVEETERMLDRLASSGRFLERSGIVGWPDGSEATGYVFRHALYREALYEGIPAANRQGLHERIGSRLETAFKAQAAEMAPVLANHFERAADHRRAAIYRGLSGLTALKRGAANDAAGQFRRALKSFAACDPDPETRGAECRALLGLAAALIVGDSFTTLELREVCERAATLAEQASEPATIVPALAGLWNHHISRADLAAAWKLAKVLHELTGNAPASYAMVAQNAAGQTSFFGGDLMACLPHIAAVCDTYDARNRTDAAVLFGEDPGIVCRQYAACVLQLLGQGEAAEQHFAEGMKLAHRLDQPFSQAQMLWAGALIARERGAPELVLERANSLISVCETAEIPYWLPYGQMLAGWAKVVLGDHSALQQICEGLDAYEAMDVQLTRPYGLALYAEAAGHCGQPAEGLKALWTALQLARQTGERWYEPEIYLLWASLSIRIGRMRNISLPLGRALALARRQRAGLCERRARELQDRIRMNSGG</sequence>
<dbReference type="AlphaFoldDB" id="A0A239Q2K8"/>
<gene>
    <name evidence="6" type="ORF">SAMN05444959_11652</name>
</gene>
<evidence type="ECO:0000313" key="7">
    <source>
        <dbReference type="Proteomes" id="UP000198307"/>
    </source>
</evidence>
<dbReference type="GO" id="GO:0005737">
    <property type="term" value="C:cytoplasm"/>
    <property type="evidence" value="ECO:0007669"/>
    <property type="project" value="TreeGrafter"/>
</dbReference>
<dbReference type="GO" id="GO:0003677">
    <property type="term" value="F:DNA binding"/>
    <property type="evidence" value="ECO:0007669"/>
    <property type="project" value="UniProtKB-UniRule"/>
</dbReference>
<dbReference type="InterPro" id="IPR011990">
    <property type="entry name" value="TPR-like_helical_dom_sf"/>
</dbReference>
<dbReference type="InterPro" id="IPR036388">
    <property type="entry name" value="WH-like_DNA-bd_sf"/>
</dbReference>
<feature type="domain" description="OmpR/PhoB-type" evidence="5">
    <location>
        <begin position="1"/>
        <end position="94"/>
    </location>
</feature>
<organism evidence="6 7">
    <name type="scientific">Paracoccus seriniphilus</name>
    <dbReference type="NCBI Taxonomy" id="184748"/>
    <lineage>
        <taxon>Bacteria</taxon>
        <taxon>Pseudomonadati</taxon>
        <taxon>Pseudomonadota</taxon>
        <taxon>Alphaproteobacteria</taxon>
        <taxon>Rhodobacterales</taxon>
        <taxon>Paracoccaceae</taxon>
        <taxon>Paracoccus</taxon>
    </lineage>
</organism>
<dbReference type="GO" id="GO:0006355">
    <property type="term" value="P:regulation of DNA-templated transcription"/>
    <property type="evidence" value="ECO:0007669"/>
    <property type="project" value="InterPro"/>
</dbReference>
<evidence type="ECO:0000256" key="1">
    <source>
        <dbReference type="ARBA" id="ARBA00022741"/>
    </source>
</evidence>
<dbReference type="GO" id="GO:0000160">
    <property type="term" value="P:phosphorelay signal transduction system"/>
    <property type="evidence" value="ECO:0007669"/>
    <property type="project" value="InterPro"/>
</dbReference>
<dbReference type="Pfam" id="PF00486">
    <property type="entry name" value="Trans_reg_C"/>
    <property type="match status" value="1"/>
</dbReference>
<reference evidence="6 7" key="1">
    <citation type="submission" date="2017-07" db="EMBL/GenBank/DDBJ databases">
        <authorList>
            <person name="Sun Z.S."/>
            <person name="Albrecht U."/>
            <person name="Echele G."/>
            <person name="Lee C.C."/>
        </authorList>
    </citation>
    <scope>NUCLEOTIDE SEQUENCE [LARGE SCALE GENOMIC DNA]</scope>
    <source>
        <strain evidence="6 7">DSM 14827</strain>
    </source>
</reference>
<dbReference type="PROSITE" id="PS51755">
    <property type="entry name" value="OMPR_PHOB"/>
    <property type="match status" value="1"/>
</dbReference>
<evidence type="ECO:0000313" key="6">
    <source>
        <dbReference type="EMBL" id="SNT76187.1"/>
    </source>
</evidence>
<keyword evidence="3 4" id="KW-0238">DNA-binding</keyword>
<evidence type="ECO:0000256" key="2">
    <source>
        <dbReference type="ARBA" id="ARBA00022840"/>
    </source>
</evidence>
<dbReference type="PANTHER" id="PTHR16305">
    <property type="entry name" value="TESTICULAR SOLUBLE ADENYLYL CYCLASE"/>
    <property type="match status" value="1"/>
</dbReference>
<dbReference type="InterPro" id="IPR027417">
    <property type="entry name" value="P-loop_NTPase"/>
</dbReference>
<evidence type="ECO:0000256" key="4">
    <source>
        <dbReference type="PROSITE-ProRule" id="PRU01091"/>
    </source>
</evidence>
<dbReference type="PANTHER" id="PTHR16305:SF28">
    <property type="entry name" value="GUANYLATE CYCLASE DOMAIN-CONTAINING PROTEIN"/>
    <property type="match status" value="1"/>
</dbReference>
<evidence type="ECO:0000256" key="3">
    <source>
        <dbReference type="ARBA" id="ARBA00023125"/>
    </source>
</evidence>
<dbReference type="OrthoDB" id="54411at2"/>
<dbReference type="EMBL" id="FZQB01000016">
    <property type="protein sequence ID" value="SNT76187.1"/>
    <property type="molecule type" value="Genomic_DNA"/>
</dbReference>
<keyword evidence="2" id="KW-0067">ATP-binding</keyword>
<dbReference type="GO" id="GO:0004016">
    <property type="term" value="F:adenylate cyclase activity"/>
    <property type="evidence" value="ECO:0007669"/>
    <property type="project" value="TreeGrafter"/>
</dbReference>
<dbReference type="InterPro" id="IPR041664">
    <property type="entry name" value="AAA_16"/>
</dbReference>
<accession>A0A239Q2K8</accession>
<dbReference type="Proteomes" id="UP000198307">
    <property type="component" value="Unassembled WGS sequence"/>
</dbReference>